<organism evidence="9">
    <name type="scientific">marine metagenome</name>
    <dbReference type="NCBI Taxonomy" id="408172"/>
    <lineage>
        <taxon>unclassified sequences</taxon>
        <taxon>metagenomes</taxon>
        <taxon>ecological metagenomes</taxon>
    </lineage>
</organism>
<comment type="subcellular location">
    <subcellularLocation>
        <location evidence="1">Cell membrane</location>
        <topology evidence="1">Multi-pass membrane protein</topology>
    </subcellularLocation>
</comment>
<dbReference type="EMBL" id="UINC01023661">
    <property type="protein sequence ID" value="SVA95766.1"/>
    <property type="molecule type" value="Genomic_DNA"/>
</dbReference>
<dbReference type="GO" id="GO:0005886">
    <property type="term" value="C:plasma membrane"/>
    <property type="evidence" value="ECO:0007669"/>
    <property type="project" value="UniProtKB-SubCell"/>
</dbReference>
<gene>
    <name evidence="9" type="ORF">METZ01_LOCUS148620</name>
</gene>
<evidence type="ECO:0000256" key="1">
    <source>
        <dbReference type="ARBA" id="ARBA00004651"/>
    </source>
</evidence>
<evidence type="ECO:0000256" key="5">
    <source>
        <dbReference type="ARBA" id="ARBA00022692"/>
    </source>
</evidence>
<evidence type="ECO:0000256" key="4">
    <source>
        <dbReference type="ARBA" id="ARBA00022475"/>
    </source>
</evidence>
<keyword evidence="6 8" id="KW-1133">Transmembrane helix</keyword>
<keyword evidence="3" id="KW-0813">Transport</keyword>
<dbReference type="Pfam" id="PF03547">
    <property type="entry name" value="Mem_trans"/>
    <property type="match status" value="1"/>
</dbReference>
<feature type="transmembrane region" description="Helical" evidence="8">
    <location>
        <begin position="6"/>
        <end position="25"/>
    </location>
</feature>
<reference evidence="9" key="1">
    <citation type="submission" date="2018-05" db="EMBL/GenBank/DDBJ databases">
        <authorList>
            <person name="Lanie J.A."/>
            <person name="Ng W.-L."/>
            <person name="Kazmierczak K.M."/>
            <person name="Andrzejewski T.M."/>
            <person name="Davidsen T.M."/>
            <person name="Wayne K.J."/>
            <person name="Tettelin H."/>
            <person name="Glass J.I."/>
            <person name="Rusch D."/>
            <person name="Podicherti R."/>
            <person name="Tsui H.-C.T."/>
            <person name="Winkler M.E."/>
        </authorList>
    </citation>
    <scope>NUCLEOTIDE SEQUENCE</scope>
</reference>
<keyword evidence="7 8" id="KW-0472">Membrane</keyword>
<feature type="transmembrane region" description="Helical" evidence="8">
    <location>
        <begin position="171"/>
        <end position="189"/>
    </location>
</feature>
<feature type="transmembrane region" description="Helical" evidence="8">
    <location>
        <begin position="292"/>
        <end position="313"/>
    </location>
</feature>
<dbReference type="GO" id="GO:0055085">
    <property type="term" value="P:transmembrane transport"/>
    <property type="evidence" value="ECO:0007669"/>
    <property type="project" value="InterPro"/>
</dbReference>
<proteinExistence type="inferred from homology"/>
<keyword evidence="4" id="KW-1003">Cell membrane</keyword>
<dbReference type="AlphaFoldDB" id="A0A382A2K0"/>
<feature type="transmembrane region" description="Helical" evidence="8">
    <location>
        <begin position="37"/>
        <end position="56"/>
    </location>
</feature>
<dbReference type="InterPro" id="IPR004776">
    <property type="entry name" value="Mem_transp_PIN-like"/>
</dbReference>
<dbReference type="Gene3D" id="1.20.1530.20">
    <property type="match status" value="1"/>
</dbReference>
<name>A0A382A2K0_9ZZZZ</name>
<sequence length="314" mass="34030">VLSNFFEILLLISPVFILIILGNLLRRIGVPELSFWYLSDKLIYWVLIPALLFHHVSQITLSSTMITTYAVVILSGLFVVITLSFITGKLFGYTPQIWTSVMQGASRHNAFIALAIAGSLFGDEGLALGAIFMVILIPIINIVIVSTMASTLSQEVGSNSRPNIFDVLYELIKNPFILAIATGLVISFVDAERIIIIHETTGLLGSAALPIMLLSIGANIKIREISLTITPIIIANVLKLLIFPIVVFFVAKSMNLSLFETTIAVIFAAVPTAASSYSLAKQYGGDAQLMTSIITIQVALSFITIPIILAFIAT</sequence>
<dbReference type="InterPro" id="IPR038770">
    <property type="entry name" value="Na+/solute_symporter_sf"/>
</dbReference>
<feature type="transmembrane region" description="Helical" evidence="8">
    <location>
        <begin position="68"/>
        <end position="92"/>
    </location>
</feature>
<evidence type="ECO:0000313" key="9">
    <source>
        <dbReference type="EMBL" id="SVA95766.1"/>
    </source>
</evidence>
<evidence type="ECO:0000256" key="7">
    <source>
        <dbReference type="ARBA" id="ARBA00023136"/>
    </source>
</evidence>
<feature type="transmembrane region" description="Helical" evidence="8">
    <location>
        <begin position="263"/>
        <end position="280"/>
    </location>
</feature>
<accession>A0A382A2K0</accession>
<evidence type="ECO:0008006" key="10">
    <source>
        <dbReference type="Google" id="ProtNLM"/>
    </source>
</evidence>
<keyword evidence="5 8" id="KW-0812">Transmembrane</keyword>
<comment type="similarity">
    <text evidence="2">Belongs to the auxin efflux carrier (TC 2.A.69) family.</text>
</comment>
<feature type="transmembrane region" description="Helical" evidence="8">
    <location>
        <begin position="228"/>
        <end position="251"/>
    </location>
</feature>
<feature type="transmembrane region" description="Helical" evidence="8">
    <location>
        <begin position="195"/>
        <end position="216"/>
    </location>
</feature>
<feature type="transmembrane region" description="Helical" evidence="8">
    <location>
        <begin position="127"/>
        <end position="150"/>
    </location>
</feature>
<evidence type="ECO:0000256" key="6">
    <source>
        <dbReference type="ARBA" id="ARBA00022989"/>
    </source>
</evidence>
<evidence type="ECO:0000256" key="3">
    <source>
        <dbReference type="ARBA" id="ARBA00022448"/>
    </source>
</evidence>
<evidence type="ECO:0000256" key="8">
    <source>
        <dbReference type="SAM" id="Phobius"/>
    </source>
</evidence>
<feature type="non-terminal residue" evidence="9">
    <location>
        <position position="1"/>
    </location>
</feature>
<dbReference type="PANTHER" id="PTHR36838">
    <property type="entry name" value="AUXIN EFFLUX CARRIER FAMILY PROTEIN"/>
    <property type="match status" value="1"/>
</dbReference>
<protein>
    <recommendedName>
        <fullName evidence="10">Auxin efflux carrier</fullName>
    </recommendedName>
</protein>
<evidence type="ECO:0000256" key="2">
    <source>
        <dbReference type="ARBA" id="ARBA00010145"/>
    </source>
</evidence>
<dbReference type="PANTHER" id="PTHR36838:SF4">
    <property type="entry name" value="AUXIN EFFLUX CARRIER FAMILY PROTEIN"/>
    <property type="match status" value="1"/>
</dbReference>